<evidence type="ECO:0000259" key="13">
    <source>
        <dbReference type="Pfam" id="PF00263"/>
    </source>
</evidence>
<evidence type="ECO:0000256" key="3">
    <source>
        <dbReference type="ARBA" id="ARBA00022448"/>
    </source>
</evidence>
<protein>
    <submittedName>
        <fullName evidence="16">Type II secretion system protein GspD</fullName>
    </submittedName>
</protein>
<feature type="transmembrane region" description="Helical" evidence="12">
    <location>
        <begin position="144"/>
        <end position="165"/>
    </location>
</feature>
<dbReference type="GO" id="GO:0009279">
    <property type="term" value="C:cell outer membrane"/>
    <property type="evidence" value="ECO:0007669"/>
    <property type="project" value="UniProtKB-SubCell"/>
</dbReference>
<keyword evidence="17" id="KW-1185">Reference proteome</keyword>
<dbReference type="PANTHER" id="PTHR30332">
    <property type="entry name" value="PROBABLE GENERAL SECRETION PATHWAY PROTEIN D"/>
    <property type="match status" value="1"/>
</dbReference>
<gene>
    <name evidence="16" type="primary">gspD</name>
    <name evidence="16" type="ORF">D0Y53_08650</name>
</gene>
<evidence type="ECO:0000313" key="17">
    <source>
        <dbReference type="Proteomes" id="UP000262917"/>
    </source>
</evidence>
<keyword evidence="12" id="KW-1133">Transmembrane helix</keyword>
<dbReference type="InterPro" id="IPR038591">
    <property type="entry name" value="NolW-like_sf"/>
</dbReference>
<dbReference type="EMBL" id="QVPD01000008">
    <property type="protein sequence ID" value="RFP60092.1"/>
    <property type="molecule type" value="Genomic_DNA"/>
</dbReference>
<proteinExistence type="inferred from homology"/>
<dbReference type="NCBIfam" id="TIGR02517">
    <property type="entry name" value="type_II_gspD"/>
    <property type="match status" value="1"/>
</dbReference>
<feature type="domain" description="GspD-like N0" evidence="15">
    <location>
        <begin position="172"/>
        <end position="241"/>
    </location>
</feature>
<evidence type="ECO:0000256" key="12">
    <source>
        <dbReference type="SAM" id="Phobius"/>
    </source>
</evidence>
<dbReference type="Pfam" id="PF21305">
    <property type="entry name" value="type_II_gspD_N0"/>
    <property type="match status" value="1"/>
</dbReference>
<evidence type="ECO:0000256" key="2">
    <source>
        <dbReference type="ARBA" id="ARBA00006980"/>
    </source>
</evidence>
<feature type="domain" description="Type II/III secretion system secretin-like" evidence="13">
    <location>
        <begin position="567"/>
        <end position="738"/>
    </location>
</feature>
<dbReference type="InterPro" id="IPR001775">
    <property type="entry name" value="GspD/PilQ"/>
</dbReference>
<evidence type="ECO:0000256" key="5">
    <source>
        <dbReference type="ARBA" id="ARBA00022692"/>
    </source>
</evidence>
<comment type="similarity">
    <text evidence="2">Belongs to the bacterial secretin family. GSP D subfamily.</text>
</comment>
<evidence type="ECO:0000256" key="7">
    <source>
        <dbReference type="ARBA" id="ARBA00022927"/>
    </source>
</evidence>
<dbReference type="AlphaFoldDB" id="A0A372DL79"/>
<keyword evidence="5 12" id="KW-0812">Transmembrane</keyword>
<dbReference type="InterPro" id="IPR049371">
    <property type="entry name" value="GspD-like_N0"/>
</dbReference>
<keyword evidence="4" id="KW-1134">Transmembrane beta strand</keyword>
<evidence type="ECO:0000256" key="8">
    <source>
        <dbReference type="ARBA" id="ARBA00023136"/>
    </source>
</evidence>
<dbReference type="Pfam" id="PF00263">
    <property type="entry name" value="Secretin"/>
    <property type="match status" value="1"/>
</dbReference>
<dbReference type="Pfam" id="PF03958">
    <property type="entry name" value="Secretin_N"/>
    <property type="match status" value="3"/>
</dbReference>
<evidence type="ECO:0000256" key="6">
    <source>
        <dbReference type="ARBA" id="ARBA00022729"/>
    </source>
</evidence>
<evidence type="ECO:0000259" key="15">
    <source>
        <dbReference type="Pfam" id="PF21305"/>
    </source>
</evidence>
<dbReference type="GO" id="GO:0015627">
    <property type="term" value="C:type II protein secretion system complex"/>
    <property type="evidence" value="ECO:0007669"/>
    <property type="project" value="InterPro"/>
</dbReference>
<accession>A0A372DL79</accession>
<feature type="region of interest" description="Disordered" evidence="11">
    <location>
        <begin position="1"/>
        <end position="25"/>
    </location>
</feature>
<sequence length="817" mass="85580">MPPARWRRRSRHPDHRRRQRRCPRRQPYLRRPLRPRWRRRARRRSGWRCWPARPTSCRCSRTAASSERGFRRPTWPCSNAWACGATMSSPRSTATRSTAPASMPRSRLACATAAPPWCCAATVASRPCVWAGERAMRRLLSGGLLALALALGMLAAGVPGTLHAAEPTRATLNLKDVDINVLVQAVSEMTGRGFIVDPKVQGKVTVVAARPMSQDEIWSVFTSVLNVHGYAVVPSGGMWKVLPEAAAAVDGRAALSAGPDAIVTRVVELREVSATELAALLQRLISPGGRISAQGNRLLVTERAANVERLARLIARIDTPSGNEVEVITLEHANAADIARTLAQLEAPAAAGGGDGAPRLVADARSNSVLLSGNPGQRLRLRTLVAHLDTPITDGDYTQVIYLHNAKAAELAPLLETVAATLTAGGDKDGAKAATIGFHSETNALVIAAPPAVFRDLASVVRQLDVRRAQVMVEAVIAEVSDELADELGVQWQATSADNADGSLGEGAIGGTNFPGRGGVGGILGAMVNPLNVGPGLNLGYVGGTLKIPGPNGTTLDVLQIGALVRALRGDGRANILSQPSVITLDNQPAEFKVAQEVPFLTGAYASTTAPGAGNNVPTPFQTIERKDVGLILKVTPHVDAGGSVRMEIVQEVSSLSPTQSAGAVDLITNKREISTTVQVADGSLLVLGGLSSDEVTESVQGVPGLSRIPLLGGLFKSRQASRSKRNLMIFLRPIILRDDAAGAALSSARYDGLRLQQLQGRARYDGRVRGGALPLLPPLPAAAAAIPAAAPQAAPAPTAASTAANAPAAAATPAAP</sequence>
<keyword evidence="8 12" id="KW-0472">Membrane</keyword>
<evidence type="ECO:0000313" key="16">
    <source>
        <dbReference type="EMBL" id="RFP60092.1"/>
    </source>
</evidence>
<organism evidence="16 17">
    <name type="scientific">Cognatiluteimonas weifangensis</name>
    <dbReference type="NCBI Taxonomy" id="2303539"/>
    <lineage>
        <taxon>Bacteria</taxon>
        <taxon>Pseudomonadati</taxon>
        <taxon>Pseudomonadota</taxon>
        <taxon>Gammaproteobacteria</taxon>
        <taxon>Lysobacterales</taxon>
        <taxon>Lysobacteraceae</taxon>
        <taxon>Cognatiluteimonas</taxon>
    </lineage>
</organism>
<evidence type="ECO:0000256" key="10">
    <source>
        <dbReference type="RuleBase" id="RU004004"/>
    </source>
</evidence>
<dbReference type="Gene3D" id="3.30.1370.120">
    <property type="match status" value="3"/>
</dbReference>
<dbReference type="InterPro" id="IPR050810">
    <property type="entry name" value="Bact_Secretion_Sys_Channel"/>
</dbReference>
<comment type="caution">
    <text evidence="16">The sequence shown here is derived from an EMBL/GenBank/DDBJ whole genome shotgun (WGS) entry which is preliminary data.</text>
</comment>
<dbReference type="Proteomes" id="UP000262917">
    <property type="component" value="Unassembled WGS sequence"/>
</dbReference>
<keyword evidence="6" id="KW-0732">Signal</keyword>
<evidence type="ECO:0000256" key="9">
    <source>
        <dbReference type="ARBA" id="ARBA00023237"/>
    </source>
</evidence>
<evidence type="ECO:0000259" key="14">
    <source>
        <dbReference type="Pfam" id="PF03958"/>
    </source>
</evidence>
<name>A0A372DL79_9GAMM</name>
<reference evidence="16 17" key="1">
    <citation type="submission" date="2018-08" db="EMBL/GenBank/DDBJ databases">
        <title>Lysobacter weifangensis sp. nov., a new member of the family 'Xanthomonadaceae', isolated from soil in a farmland.</title>
        <authorList>
            <person name="Zhao H."/>
        </authorList>
    </citation>
    <scope>NUCLEOTIDE SEQUENCE [LARGE SCALE GENOMIC DNA]</scope>
    <source>
        <strain evidence="16 17">WF-2</strain>
    </source>
</reference>
<keyword evidence="9" id="KW-0998">Cell outer membrane</keyword>
<evidence type="ECO:0000256" key="11">
    <source>
        <dbReference type="SAM" id="MobiDB-lite"/>
    </source>
</evidence>
<keyword evidence="7" id="KW-0653">Protein transport</keyword>
<dbReference type="PANTHER" id="PTHR30332:SF24">
    <property type="entry name" value="SECRETIN GSPD-RELATED"/>
    <property type="match status" value="1"/>
</dbReference>
<dbReference type="InterPro" id="IPR013356">
    <property type="entry name" value="T2SS_GspD"/>
</dbReference>
<evidence type="ECO:0000256" key="1">
    <source>
        <dbReference type="ARBA" id="ARBA00004442"/>
    </source>
</evidence>
<feature type="domain" description="NolW-like" evidence="14">
    <location>
        <begin position="264"/>
        <end position="321"/>
    </location>
</feature>
<feature type="region of interest" description="Disordered" evidence="11">
    <location>
        <begin position="795"/>
        <end position="817"/>
    </location>
</feature>
<dbReference type="GO" id="GO:0015628">
    <property type="term" value="P:protein secretion by the type II secretion system"/>
    <property type="evidence" value="ECO:0007669"/>
    <property type="project" value="InterPro"/>
</dbReference>
<dbReference type="InterPro" id="IPR004846">
    <property type="entry name" value="T2SS/T3SS_dom"/>
</dbReference>
<feature type="domain" description="NolW-like" evidence="14">
    <location>
        <begin position="398"/>
        <end position="470"/>
    </location>
</feature>
<dbReference type="InterPro" id="IPR005644">
    <property type="entry name" value="NolW-like"/>
</dbReference>
<comment type="subcellular location">
    <subcellularLocation>
        <location evidence="1 10">Cell outer membrane</location>
    </subcellularLocation>
</comment>
<feature type="domain" description="NolW-like" evidence="14">
    <location>
        <begin position="325"/>
        <end position="392"/>
    </location>
</feature>
<keyword evidence="3 10" id="KW-0813">Transport</keyword>
<evidence type="ECO:0000256" key="4">
    <source>
        <dbReference type="ARBA" id="ARBA00022452"/>
    </source>
</evidence>
<dbReference type="PRINTS" id="PR00811">
    <property type="entry name" value="BCTERIALGSPD"/>
</dbReference>